<name>A0ACC7PGR5_9PSED</name>
<organism evidence="1 2">
    <name type="scientific">Pseudomonas imrae</name>
    <dbReference type="NCBI Taxonomy" id="2992837"/>
    <lineage>
        <taxon>Bacteria</taxon>
        <taxon>Pseudomonadati</taxon>
        <taxon>Pseudomonadota</taxon>
        <taxon>Gammaproteobacteria</taxon>
        <taxon>Pseudomonadales</taxon>
        <taxon>Pseudomonadaceae</taxon>
        <taxon>Pseudomonas</taxon>
    </lineage>
</organism>
<proteinExistence type="predicted"/>
<reference evidence="1" key="1">
    <citation type="submission" date="2022-11" db="EMBL/GenBank/DDBJ databases">
        <title>Draft genome sequences of strains of Pseudomonas imrae sp. nov.</title>
        <authorList>
            <person name="Salva Serra F."/>
            <person name="Nimje P."/>
            <person name="Moore E.R.B."/>
            <person name="Marathe N.P."/>
        </authorList>
    </citation>
    <scope>NUCLEOTIDE SEQUENCE</scope>
    <source>
        <strain evidence="1">15FMM2</strain>
    </source>
</reference>
<gene>
    <name evidence="1" type="ORF">OOJ96_15445</name>
</gene>
<evidence type="ECO:0000313" key="2">
    <source>
        <dbReference type="Proteomes" id="UP001637618"/>
    </source>
</evidence>
<sequence>MSLGEWAAEGEDLRSISFMFDRWILQGDGRLTGEGVDVQLPPKEWRVLRMLLACAGVLVTKDRLLERAWSNGEVADESLTRCICSLRKYLKGARGMITTVYGQGYRFNGPVRVFDSIGVPGGLAHKAAGICPTCGLVNHGVGQP</sequence>
<comment type="caution">
    <text evidence="1">The sequence shown here is derived from an EMBL/GenBank/DDBJ whole genome shotgun (WGS) entry which is preliminary data.</text>
</comment>
<accession>A0ACC7PGR5</accession>
<evidence type="ECO:0000313" key="1">
    <source>
        <dbReference type="EMBL" id="MFO2478800.1"/>
    </source>
</evidence>
<keyword evidence="2" id="KW-1185">Reference proteome</keyword>
<dbReference type="Proteomes" id="UP001637618">
    <property type="component" value="Unassembled WGS sequence"/>
</dbReference>
<protein>
    <submittedName>
        <fullName evidence="1">Winged helix-turn-helix domain-containing protein</fullName>
    </submittedName>
</protein>
<dbReference type="EMBL" id="JAPEQY010000011">
    <property type="protein sequence ID" value="MFO2478800.1"/>
    <property type="molecule type" value="Genomic_DNA"/>
</dbReference>